<sequence>MASNNNAGPMCLKMDDLMHRMLEMPAADNGASLSTSPAVLSLLSSRRHIHIYGARITIDELLNLGSLIHSYYHRPPNGASRGPGAVIVVDDVADAFSKVTALAAHVTNERPANTSNAIYSFSRIAIIRGPKPPNFCTNAAAYNSSLGAAASALRKTLEHFAQLFSTNRAIWHSHQDPSLLLHMINTSPNGSPPIDAVSVFSALLFTGASTSNGTKTPGAITLADPRSGYGLSNVWPLLITATTRAHNGRGIPIVFYSNCSMRVHLQAYSTQHLAGIPDLFPVMLPEAVWKPVFGQVMDQLLVAAFRLLAGGDLTAASPKRVGKTVVDEVKRRLNAQVAKGWAKLCIDPRSYGEAEIMRTVRGALPNGTAAPNTPLLTLEALKTTIRKPTPMSPATALSRPAIGPHSASSPSLWAIRASIAPRSAPLPAGTPASSMALTIARSGTTHILCTPPSATRTSSSATSNGLLLATSNTTIPTSGDDHRHPRAVQQDVGTRWAGYVSTMNHRTNAAANGSGFKATGNGFGISVQTARIWMAVVPGVFAAAVEQWGRAVVGRMPAGAEQARRLEEEVKAVLKEAREGKVTEMCRGVLGG</sequence>
<protein>
    <submittedName>
        <fullName evidence="1">Uncharacterized protein</fullName>
    </submittedName>
</protein>
<gene>
    <name evidence="1" type="ORF">BFW01_g10822</name>
</gene>
<reference evidence="1" key="2">
    <citation type="journal article" date="2018" name="DNA Res.">
        <title>Comparative genome and transcriptome analyses reveal adaptations to opportunistic infections in woody plant degrading pathogens of Botryosphaeriaceae.</title>
        <authorList>
            <person name="Yan J.Y."/>
            <person name="Zhao W.S."/>
            <person name="Chen Z."/>
            <person name="Xing Q.K."/>
            <person name="Zhang W."/>
            <person name="Chethana K.W.T."/>
            <person name="Xue M.F."/>
            <person name="Xu J.P."/>
            <person name="Phillips A.J.L."/>
            <person name="Wang Y."/>
            <person name="Liu J.H."/>
            <person name="Liu M."/>
            <person name="Zhou Y."/>
            <person name="Jayawardena R.S."/>
            <person name="Manawasinghe I.S."/>
            <person name="Huang J.B."/>
            <person name="Qiao G.H."/>
            <person name="Fu C.Y."/>
            <person name="Guo F.F."/>
            <person name="Dissanayake A.J."/>
            <person name="Peng Y.L."/>
            <person name="Hyde K.D."/>
            <person name="Li X.H."/>
        </authorList>
    </citation>
    <scope>NUCLEOTIDE SEQUENCE</scope>
    <source>
        <strain evidence="1">CSS-01s</strain>
    </source>
</reference>
<dbReference type="EMBL" id="MDYX01000024">
    <property type="protein sequence ID" value="KAF9629619.1"/>
    <property type="molecule type" value="Genomic_DNA"/>
</dbReference>
<proteinExistence type="predicted"/>
<dbReference type="Proteomes" id="UP000627934">
    <property type="component" value="Unassembled WGS sequence"/>
</dbReference>
<organism evidence="1 2">
    <name type="scientific">Lasiodiplodia theobromae</name>
    <dbReference type="NCBI Taxonomy" id="45133"/>
    <lineage>
        <taxon>Eukaryota</taxon>
        <taxon>Fungi</taxon>
        <taxon>Dikarya</taxon>
        <taxon>Ascomycota</taxon>
        <taxon>Pezizomycotina</taxon>
        <taxon>Dothideomycetes</taxon>
        <taxon>Dothideomycetes incertae sedis</taxon>
        <taxon>Botryosphaeriales</taxon>
        <taxon>Botryosphaeriaceae</taxon>
        <taxon>Lasiodiplodia</taxon>
    </lineage>
</organism>
<evidence type="ECO:0000313" key="1">
    <source>
        <dbReference type="EMBL" id="KAF9629619.1"/>
    </source>
</evidence>
<name>A0A8H7MAN6_9PEZI</name>
<evidence type="ECO:0000313" key="2">
    <source>
        <dbReference type="Proteomes" id="UP000627934"/>
    </source>
</evidence>
<reference evidence="1" key="1">
    <citation type="submission" date="2016-08" db="EMBL/GenBank/DDBJ databases">
        <authorList>
            <person name="Yan J."/>
        </authorList>
    </citation>
    <scope>NUCLEOTIDE SEQUENCE</scope>
    <source>
        <strain evidence="1">CSS-01s</strain>
    </source>
</reference>
<comment type="caution">
    <text evidence="1">The sequence shown here is derived from an EMBL/GenBank/DDBJ whole genome shotgun (WGS) entry which is preliminary data.</text>
</comment>
<accession>A0A8H7MAN6</accession>
<dbReference type="AlphaFoldDB" id="A0A8H7MAN6"/>